<dbReference type="PRINTS" id="PR00509">
    <property type="entry name" value="PGMPMM"/>
</dbReference>
<dbReference type="CDD" id="cd05802">
    <property type="entry name" value="GlmM"/>
    <property type="match status" value="1"/>
</dbReference>
<dbReference type="HAMAP" id="MF_01554_B">
    <property type="entry name" value="GlmM_B"/>
    <property type="match status" value="1"/>
</dbReference>
<evidence type="ECO:0000256" key="6">
    <source>
        <dbReference type="ARBA" id="ARBA00023235"/>
    </source>
</evidence>
<dbReference type="InterPro" id="IPR005845">
    <property type="entry name" value="A-D-PHexomutase_a/b/a-II"/>
</dbReference>
<dbReference type="InterPro" id="IPR005844">
    <property type="entry name" value="A-D-PHexomutase_a/b/a-I"/>
</dbReference>
<evidence type="ECO:0000259" key="9">
    <source>
        <dbReference type="Pfam" id="PF00408"/>
    </source>
</evidence>
<organism evidence="13">
    <name type="scientific">hydrothermal vent metagenome</name>
    <dbReference type="NCBI Taxonomy" id="652676"/>
    <lineage>
        <taxon>unclassified sequences</taxon>
        <taxon>metagenomes</taxon>
        <taxon>ecological metagenomes</taxon>
    </lineage>
</organism>
<evidence type="ECO:0000256" key="8">
    <source>
        <dbReference type="ARBA" id="ARBA00068193"/>
    </source>
</evidence>
<comment type="similarity">
    <text evidence="2">Belongs to the phosphohexose mutase family.</text>
</comment>
<evidence type="ECO:0000256" key="4">
    <source>
        <dbReference type="ARBA" id="ARBA00022723"/>
    </source>
</evidence>
<dbReference type="GO" id="GO:0008966">
    <property type="term" value="F:phosphoglucosamine mutase activity"/>
    <property type="evidence" value="ECO:0007669"/>
    <property type="project" value="UniProtKB-EC"/>
</dbReference>
<gene>
    <name evidence="13" type="ORF">MNBD_ACTINO01-1427</name>
</gene>
<dbReference type="AlphaFoldDB" id="A0A3B0S0X5"/>
<dbReference type="InterPro" id="IPR005846">
    <property type="entry name" value="A-D-PHexomutase_a/b/a-III"/>
</dbReference>
<keyword evidence="4" id="KW-0479">Metal-binding</keyword>
<evidence type="ECO:0000259" key="11">
    <source>
        <dbReference type="Pfam" id="PF02879"/>
    </source>
</evidence>
<evidence type="ECO:0000259" key="10">
    <source>
        <dbReference type="Pfam" id="PF02878"/>
    </source>
</evidence>
<keyword evidence="3" id="KW-0597">Phosphoprotein</keyword>
<dbReference type="EMBL" id="UOEI01000270">
    <property type="protein sequence ID" value="VAV99894.1"/>
    <property type="molecule type" value="Genomic_DNA"/>
</dbReference>
<dbReference type="NCBIfam" id="TIGR01455">
    <property type="entry name" value="glmM"/>
    <property type="match status" value="1"/>
</dbReference>
<evidence type="ECO:0000259" key="12">
    <source>
        <dbReference type="Pfam" id="PF02880"/>
    </source>
</evidence>
<feature type="domain" description="Alpha-D-phosphohexomutase alpha/beta/alpha" evidence="10">
    <location>
        <begin position="7"/>
        <end position="135"/>
    </location>
</feature>
<name>A0A3B0S0X5_9ZZZZ</name>
<dbReference type="Gene3D" id="3.30.310.50">
    <property type="entry name" value="Alpha-D-phosphohexomutase, C-terminal domain"/>
    <property type="match status" value="1"/>
</dbReference>
<dbReference type="InterPro" id="IPR050060">
    <property type="entry name" value="Phosphoglucosamine_mutase"/>
</dbReference>
<evidence type="ECO:0000256" key="1">
    <source>
        <dbReference type="ARBA" id="ARBA00001946"/>
    </source>
</evidence>
<evidence type="ECO:0000256" key="3">
    <source>
        <dbReference type="ARBA" id="ARBA00022553"/>
    </source>
</evidence>
<dbReference type="InterPro" id="IPR005841">
    <property type="entry name" value="Alpha-D-phosphohexomutase_SF"/>
</dbReference>
<evidence type="ECO:0000256" key="2">
    <source>
        <dbReference type="ARBA" id="ARBA00010231"/>
    </source>
</evidence>
<evidence type="ECO:0000256" key="7">
    <source>
        <dbReference type="ARBA" id="ARBA00066330"/>
    </source>
</evidence>
<dbReference type="FunFam" id="3.40.120.10:FF:000001">
    <property type="entry name" value="Phosphoglucosamine mutase"/>
    <property type="match status" value="1"/>
</dbReference>
<evidence type="ECO:0000256" key="5">
    <source>
        <dbReference type="ARBA" id="ARBA00022842"/>
    </source>
</evidence>
<dbReference type="FunFam" id="3.30.310.50:FF:000001">
    <property type="entry name" value="Phosphoglucosamine mutase"/>
    <property type="match status" value="1"/>
</dbReference>
<evidence type="ECO:0000313" key="13">
    <source>
        <dbReference type="EMBL" id="VAV99894.1"/>
    </source>
</evidence>
<dbReference type="GO" id="GO:0004615">
    <property type="term" value="F:phosphomannomutase activity"/>
    <property type="evidence" value="ECO:0007669"/>
    <property type="project" value="TreeGrafter"/>
</dbReference>
<feature type="domain" description="Alpha-D-phosphohexomutase C-terminal" evidence="9">
    <location>
        <begin position="367"/>
        <end position="432"/>
    </location>
</feature>
<dbReference type="GO" id="GO:0006048">
    <property type="term" value="P:UDP-N-acetylglucosamine biosynthetic process"/>
    <property type="evidence" value="ECO:0007669"/>
    <property type="project" value="TreeGrafter"/>
</dbReference>
<dbReference type="GO" id="GO:0009252">
    <property type="term" value="P:peptidoglycan biosynthetic process"/>
    <property type="evidence" value="ECO:0007669"/>
    <property type="project" value="TreeGrafter"/>
</dbReference>
<dbReference type="FunFam" id="3.40.120.10:FF:000002">
    <property type="entry name" value="Phosphoglucosamine mutase"/>
    <property type="match status" value="1"/>
</dbReference>
<reference evidence="13" key="1">
    <citation type="submission" date="2018-06" db="EMBL/GenBank/DDBJ databases">
        <authorList>
            <person name="Zhirakovskaya E."/>
        </authorList>
    </citation>
    <scope>NUCLEOTIDE SEQUENCE</scope>
</reference>
<feature type="domain" description="Alpha-D-phosphohexomutase alpha/beta/alpha" evidence="12">
    <location>
        <begin position="252"/>
        <end position="359"/>
    </location>
</feature>
<dbReference type="InterPro" id="IPR006352">
    <property type="entry name" value="GlmM_bact"/>
</dbReference>
<proteinExistence type="inferred from homology"/>
<dbReference type="Gene3D" id="3.40.120.10">
    <property type="entry name" value="Alpha-D-Glucose-1,6-Bisphosphate, subunit A, domain 3"/>
    <property type="match status" value="3"/>
</dbReference>
<dbReference type="InterPro" id="IPR036900">
    <property type="entry name" value="A-D-PHexomutase_C_sf"/>
</dbReference>
<dbReference type="Pfam" id="PF02879">
    <property type="entry name" value="PGM_PMM_II"/>
    <property type="match status" value="1"/>
</dbReference>
<dbReference type="EC" id="5.4.2.10" evidence="7"/>
<dbReference type="Pfam" id="PF02878">
    <property type="entry name" value="PGM_PMM_I"/>
    <property type="match status" value="1"/>
</dbReference>
<dbReference type="GO" id="GO:0005829">
    <property type="term" value="C:cytosol"/>
    <property type="evidence" value="ECO:0007669"/>
    <property type="project" value="TreeGrafter"/>
</dbReference>
<feature type="domain" description="Alpha-D-phosphohexomutase alpha/beta/alpha" evidence="11">
    <location>
        <begin position="156"/>
        <end position="248"/>
    </location>
</feature>
<dbReference type="GO" id="GO:0000287">
    <property type="term" value="F:magnesium ion binding"/>
    <property type="evidence" value="ECO:0007669"/>
    <property type="project" value="InterPro"/>
</dbReference>
<dbReference type="PROSITE" id="PS00710">
    <property type="entry name" value="PGM_PMM"/>
    <property type="match status" value="1"/>
</dbReference>
<sequence length="440" mass="46627">MGTESQRLFGTDGVRGVANSELTPELAFDLARAAGDSVEGHAVIGRDTRRSGPMLGSAVAAGFNSTGIDTVDLGILPVGAVSRLARDTGAVYGVMISASHNPAEDNGIKFFGKDGAKISEERELGIERRYFSGEPYRRPVAGNIGIQTTMSDATTRYVEKVSRTVGYSMRGLEFVIDCANGAAFLAAPALFEKVGATVEIIGANPDGMNINLGVGATHPGSLATKVNGRVGFAFDGDADRLIAIDEDGEIVNGDVIMAIFAQWQHERGKLEKNTVVATVMSNLGFIKAMERLGINVEITPVGDRNVVETMRRTRSIVGGEQSGHILLEDRSTGDGLRTALRLMEVMASTGKELRDLRKVMSELPQVLTNVRVTAKDGWDTDGAIQASIADHMRALGDRGRILVRPSGTEPLIRVMVEAPTESEASSIAESIAGVVGVTLG</sequence>
<accession>A0A3B0S0X5</accession>
<dbReference type="PANTHER" id="PTHR42946:SF1">
    <property type="entry name" value="PHOSPHOGLUCOMUTASE (ALPHA-D-GLUCOSE-1,6-BISPHOSPHATE-DEPENDENT)"/>
    <property type="match status" value="1"/>
</dbReference>
<protein>
    <recommendedName>
        <fullName evidence="8">Phosphoglucosamine mutase</fullName>
        <ecNumber evidence="7">5.4.2.10</ecNumber>
    </recommendedName>
</protein>
<dbReference type="Pfam" id="PF02880">
    <property type="entry name" value="PGM_PMM_III"/>
    <property type="match status" value="1"/>
</dbReference>
<dbReference type="InterPro" id="IPR005843">
    <property type="entry name" value="A-D-PHexomutase_C"/>
</dbReference>
<keyword evidence="5" id="KW-0460">Magnesium</keyword>
<comment type="cofactor">
    <cofactor evidence="1">
        <name>Mg(2+)</name>
        <dbReference type="ChEBI" id="CHEBI:18420"/>
    </cofactor>
</comment>
<dbReference type="InterPro" id="IPR016055">
    <property type="entry name" value="A-D-PHexomutase_a/b/a-I/II/III"/>
</dbReference>
<dbReference type="PANTHER" id="PTHR42946">
    <property type="entry name" value="PHOSPHOHEXOSE MUTASE"/>
    <property type="match status" value="1"/>
</dbReference>
<dbReference type="SUPFAM" id="SSF55957">
    <property type="entry name" value="Phosphoglucomutase, C-terminal domain"/>
    <property type="match status" value="1"/>
</dbReference>
<dbReference type="InterPro" id="IPR016066">
    <property type="entry name" value="A-D-PHexomutase_CS"/>
</dbReference>
<dbReference type="Pfam" id="PF00408">
    <property type="entry name" value="PGM_PMM_IV"/>
    <property type="match status" value="1"/>
</dbReference>
<keyword evidence="6 13" id="KW-0413">Isomerase</keyword>
<dbReference type="GO" id="GO:0005975">
    <property type="term" value="P:carbohydrate metabolic process"/>
    <property type="evidence" value="ECO:0007669"/>
    <property type="project" value="InterPro"/>
</dbReference>
<dbReference type="SUPFAM" id="SSF53738">
    <property type="entry name" value="Phosphoglucomutase, first 3 domains"/>
    <property type="match status" value="3"/>
</dbReference>